<keyword evidence="5" id="KW-1185">Reference proteome</keyword>
<dbReference type="InterPro" id="IPR001789">
    <property type="entry name" value="Sig_transdc_resp-reg_receiver"/>
</dbReference>
<dbReference type="Pfam" id="PF00072">
    <property type="entry name" value="Response_reg"/>
    <property type="match status" value="1"/>
</dbReference>
<dbReference type="SMART" id="SM00448">
    <property type="entry name" value="REC"/>
    <property type="match status" value="1"/>
</dbReference>
<dbReference type="AlphaFoldDB" id="A0A934VQT1"/>
<dbReference type="SUPFAM" id="SSF52172">
    <property type="entry name" value="CheY-like"/>
    <property type="match status" value="1"/>
</dbReference>
<evidence type="ECO:0000256" key="1">
    <source>
        <dbReference type="ARBA" id="ARBA00022553"/>
    </source>
</evidence>
<gene>
    <name evidence="4" type="ORF">JIN87_08445</name>
</gene>
<comment type="caution">
    <text evidence="4">The sequence shown here is derived from an EMBL/GenBank/DDBJ whole genome shotgun (WGS) entry which is preliminary data.</text>
</comment>
<dbReference type="Proteomes" id="UP000617628">
    <property type="component" value="Unassembled WGS sequence"/>
</dbReference>
<dbReference type="EMBL" id="JAENIL010000013">
    <property type="protein sequence ID" value="MBK1876893.1"/>
    <property type="molecule type" value="Genomic_DNA"/>
</dbReference>
<proteinExistence type="predicted"/>
<dbReference type="Gene3D" id="3.40.50.2300">
    <property type="match status" value="1"/>
</dbReference>
<name>A0A934VQT1_9BACT</name>
<dbReference type="InterPro" id="IPR011006">
    <property type="entry name" value="CheY-like_superfamily"/>
</dbReference>
<organism evidence="4 5">
    <name type="scientific">Pelagicoccus mobilis</name>
    <dbReference type="NCBI Taxonomy" id="415221"/>
    <lineage>
        <taxon>Bacteria</taxon>
        <taxon>Pseudomonadati</taxon>
        <taxon>Verrucomicrobiota</taxon>
        <taxon>Opitutia</taxon>
        <taxon>Puniceicoccales</taxon>
        <taxon>Pelagicoccaceae</taxon>
        <taxon>Pelagicoccus</taxon>
    </lineage>
</organism>
<dbReference type="RefSeq" id="WP_200355110.1">
    <property type="nucleotide sequence ID" value="NZ_JAENIL010000013.1"/>
</dbReference>
<protein>
    <submittedName>
        <fullName evidence="4">Response regulator</fullName>
    </submittedName>
</protein>
<keyword evidence="1 2" id="KW-0597">Phosphoprotein</keyword>
<evidence type="ECO:0000259" key="3">
    <source>
        <dbReference type="PROSITE" id="PS50110"/>
    </source>
</evidence>
<evidence type="ECO:0000313" key="5">
    <source>
        <dbReference type="Proteomes" id="UP000617628"/>
    </source>
</evidence>
<dbReference type="PROSITE" id="PS50110">
    <property type="entry name" value="RESPONSE_REGULATORY"/>
    <property type="match status" value="1"/>
</dbReference>
<reference evidence="4" key="1">
    <citation type="submission" date="2021-01" db="EMBL/GenBank/DDBJ databases">
        <title>Modified the classification status of verrucomicrobia.</title>
        <authorList>
            <person name="Feng X."/>
        </authorList>
    </citation>
    <scope>NUCLEOTIDE SEQUENCE</scope>
    <source>
        <strain evidence="4">KCTC 13126</strain>
    </source>
</reference>
<accession>A0A934VQT1</accession>
<feature type="domain" description="Response regulatory" evidence="3">
    <location>
        <begin position="8"/>
        <end position="124"/>
    </location>
</feature>
<dbReference type="InterPro" id="IPR050595">
    <property type="entry name" value="Bact_response_regulator"/>
</dbReference>
<evidence type="ECO:0000313" key="4">
    <source>
        <dbReference type="EMBL" id="MBK1876893.1"/>
    </source>
</evidence>
<evidence type="ECO:0000256" key="2">
    <source>
        <dbReference type="PROSITE-ProRule" id="PRU00169"/>
    </source>
</evidence>
<feature type="modified residue" description="4-aspartylphosphate" evidence="2">
    <location>
        <position position="59"/>
    </location>
</feature>
<dbReference type="PANTHER" id="PTHR44591">
    <property type="entry name" value="STRESS RESPONSE REGULATOR PROTEIN 1"/>
    <property type="match status" value="1"/>
</dbReference>
<sequence length="128" mass="13762">MQSAEKGAILIVDDEEGIRAVLQAILGTIDFKTFEAADARSAVQILSTHKDSIVGCMLDMNLEDSFGEDLYDKLRAISPDLSVFAMSGIFGEEIKERLGSREVAGLIPKPFSAGELIATVQAGLEKQS</sequence>
<dbReference type="GO" id="GO:0000160">
    <property type="term" value="P:phosphorelay signal transduction system"/>
    <property type="evidence" value="ECO:0007669"/>
    <property type="project" value="InterPro"/>
</dbReference>
<dbReference type="PANTHER" id="PTHR44591:SF3">
    <property type="entry name" value="RESPONSE REGULATORY DOMAIN-CONTAINING PROTEIN"/>
    <property type="match status" value="1"/>
</dbReference>